<name>A0A240DZW2_9BURK</name>
<dbReference type="PROSITE" id="PS51257">
    <property type="entry name" value="PROKAR_LIPOPROTEIN"/>
    <property type="match status" value="1"/>
</dbReference>
<dbReference type="RefSeq" id="WP_096672284.1">
    <property type="nucleotide sequence ID" value="NZ_OANS01000001.1"/>
</dbReference>
<evidence type="ECO:0000313" key="3">
    <source>
        <dbReference type="Proteomes" id="UP000218069"/>
    </source>
</evidence>
<feature type="chain" id="PRO_5012173125" description="Beta-barrel assembly machine subunit BamC" evidence="1">
    <location>
        <begin position="25"/>
        <end position="153"/>
    </location>
</feature>
<keyword evidence="1" id="KW-0732">Signal</keyword>
<gene>
    <name evidence="2" type="ORF">SAMN06295945_0538</name>
</gene>
<evidence type="ECO:0000256" key="1">
    <source>
        <dbReference type="SAM" id="SignalP"/>
    </source>
</evidence>
<feature type="signal peptide" evidence="1">
    <location>
        <begin position="1"/>
        <end position="24"/>
    </location>
</feature>
<dbReference type="OrthoDB" id="8913428at2"/>
<proteinExistence type="predicted"/>
<dbReference type="Proteomes" id="UP000218069">
    <property type="component" value="Unassembled WGS sequence"/>
</dbReference>
<keyword evidence="3" id="KW-1185">Reference proteome</keyword>
<reference evidence="3" key="1">
    <citation type="submission" date="2017-08" db="EMBL/GenBank/DDBJ databases">
        <authorList>
            <person name="Varghese N."/>
            <person name="Submissions S."/>
        </authorList>
    </citation>
    <scope>NUCLEOTIDE SEQUENCE [LARGE SCALE GENOMIC DNA]</scope>
    <source>
        <strain evidence="3">AP-Melu-1000-B4</strain>
    </source>
</reference>
<dbReference type="AlphaFoldDB" id="A0A240DZW2"/>
<sequence length="153" mass="15841">MNSLKQVKMIAATLLLSSFLAACASSGSSLSGTPAEVQEIQTQLLGDMPLPQGARISGADSIIIGGGDSWVGRAVINALQSATEVYAFFQSEYPKAGWNTVSAVKAKTSILVFTKGDRTATVEINEGSLGGPKSVITITSSPKNANVIAPIKR</sequence>
<accession>A0A240DZW2</accession>
<evidence type="ECO:0008006" key="4">
    <source>
        <dbReference type="Google" id="ProtNLM"/>
    </source>
</evidence>
<organism evidence="2 3">
    <name type="scientific">Polynucleobacter meluiroseus</name>
    <dbReference type="NCBI Taxonomy" id="1938814"/>
    <lineage>
        <taxon>Bacteria</taxon>
        <taxon>Pseudomonadati</taxon>
        <taxon>Pseudomonadota</taxon>
        <taxon>Betaproteobacteria</taxon>
        <taxon>Burkholderiales</taxon>
        <taxon>Burkholderiaceae</taxon>
        <taxon>Polynucleobacter</taxon>
    </lineage>
</organism>
<protein>
    <recommendedName>
        <fullName evidence="4">Beta-barrel assembly machine subunit BamC</fullName>
    </recommendedName>
</protein>
<dbReference type="EMBL" id="OANS01000001">
    <property type="protein sequence ID" value="SNX28214.1"/>
    <property type="molecule type" value="Genomic_DNA"/>
</dbReference>
<evidence type="ECO:0000313" key="2">
    <source>
        <dbReference type="EMBL" id="SNX28214.1"/>
    </source>
</evidence>